<feature type="signal peptide" evidence="1">
    <location>
        <begin position="1"/>
        <end position="26"/>
    </location>
</feature>
<gene>
    <name evidence="2" type="ORF">CK203_010716</name>
</gene>
<keyword evidence="1" id="KW-0732">Signal</keyword>
<accession>A0A438JTT3</accession>
<reference evidence="2 3" key="1">
    <citation type="journal article" date="2018" name="PLoS Genet.">
        <title>Population sequencing reveals clonal diversity and ancestral inbreeding in the grapevine cultivar Chardonnay.</title>
        <authorList>
            <person name="Roach M.J."/>
            <person name="Johnson D.L."/>
            <person name="Bohlmann J."/>
            <person name="van Vuuren H.J."/>
            <person name="Jones S.J."/>
            <person name="Pretorius I.S."/>
            <person name="Schmidt S.A."/>
            <person name="Borneman A.R."/>
        </authorList>
    </citation>
    <scope>NUCLEOTIDE SEQUENCE [LARGE SCALE GENOMIC DNA]</scope>
    <source>
        <strain evidence="3">cv. Chardonnay</strain>
        <tissue evidence="2">Leaf</tissue>
    </source>
</reference>
<proteinExistence type="predicted"/>
<protein>
    <submittedName>
        <fullName evidence="2">Uncharacterized protein</fullName>
    </submittedName>
</protein>
<evidence type="ECO:0000313" key="2">
    <source>
        <dbReference type="EMBL" id="RVX12308.1"/>
    </source>
</evidence>
<name>A0A438JTT3_VITVI</name>
<evidence type="ECO:0000313" key="3">
    <source>
        <dbReference type="Proteomes" id="UP000288805"/>
    </source>
</evidence>
<dbReference type="AlphaFoldDB" id="A0A438JTT3"/>
<feature type="chain" id="PRO_5019470787" evidence="1">
    <location>
        <begin position="27"/>
        <end position="56"/>
    </location>
</feature>
<dbReference type="EMBL" id="QGNW01000028">
    <property type="protein sequence ID" value="RVX12308.1"/>
    <property type="molecule type" value="Genomic_DNA"/>
</dbReference>
<organism evidence="2 3">
    <name type="scientific">Vitis vinifera</name>
    <name type="common">Grape</name>
    <dbReference type="NCBI Taxonomy" id="29760"/>
    <lineage>
        <taxon>Eukaryota</taxon>
        <taxon>Viridiplantae</taxon>
        <taxon>Streptophyta</taxon>
        <taxon>Embryophyta</taxon>
        <taxon>Tracheophyta</taxon>
        <taxon>Spermatophyta</taxon>
        <taxon>Magnoliopsida</taxon>
        <taxon>eudicotyledons</taxon>
        <taxon>Gunneridae</taxon>
        <taxon>Pentapetalae</taxon>
        <taxon>rosids</taxon>
        <taxon>Vitales</taxon>
        <taxon>Vitaceae</taxon>
        <taxon>Viteae</taxon>
        <taxon>Vitis</taxon>
    </lineage>
</organism>
<evidence type="ECO:0000256" key="1">
    <source>
        <dbReference type="SAM" id="SignalP"/>
    </source>
</evidence>
<sequence length="56" mass="6023">MASSKQSTAVALVLVFLIISLGGKEAEANCDFLGPSQTNEEWIPCETNQEVSRPVL</sequence>
<comment type="caution">
    <text evidence="2">The sequence shown here is derived from an EMBL/GenBank/DDBJ whole genome shotgun (WGS) entry which is preliminary data.</text>
</comment>
<dbReference type="Proteomes" id="UP000288805">
    <property type="component" value="Unassembled WGS sequence"/>
</dbReference>